<gene>
    <name evidence="5" type="ORF">GCM10010466_59880</name>
</gene>
<dbReference type="Gene3D" id="3.40.50.12780">
    <property type="entry name" value="N-terminal domain of ligase-like"/>
    <property type="match status" value="1"/>
</dbReference>
<keyword evidence="1" id="KW-0547">Nucleotide-binding</keyword>
<dbReference type="InterPro" id="IPR000873">
    <property type="entry name" value="AMP-dep_synth/lig_dom"/>
</dbReference>
<feature type="domain" description="AMP-dependent synthetase/ligase" evidence="4">
    <location>
        <begin position="31"/>
        <end position="430"/>
    </location>
</feature>
<keyword evidence="6" id="KW-1185">Reference proteome</keyword>
<evidence type="ECO:0000256" key="3">
    <source>
        <dbReference type="ARBA" id="ARBA00024484"/>
    </source>
</evidence>
<dbReference type="CDD" id="cd05907">
    <property type="entry name" value="VL_LC_FACS_like"/>
    <property type="match status" value="1"/>
</dbReference>
<name>A0ABP6NZI9_9ACTN</name>
<evidence type="ECO:0000259" key="4">
    <source>
        <dbReference type="Pfam" id="PF00501"/>
    </source>
</evidence>
<dbReference type="Pfam" id="PF23562">
    <property type="entry name" value="AMP-binding_C_3"/>
    <property type="match status" value="1"/>
</dbReference>
<dbReference type="PROSITE" id="PS00455">
    <property type="entry name" value="AMP_BINDING"/>
    <property type="match status" value="1"/>
</dbReference>
<protein>
    <submittedName>
        <fullName evidence="5">AMP-dependent synthetase/ligase</fullName>
    </submittedName>
</protein>
<dbReference type="PANTHER" id="PTHR43272:SF33">
    <property type="entry name" value="AMP-BINDING DOMAIN-CONTAINING PROTEIN-RELATED"/>
    <property type="match status" value="1"/>
</dbReference>
<comment type="caution">
    <text evidence="5">The sequence shown here is derived from an EMBL/GenBank/DDBJ whole genome shotgun (WGS) entry which is preliminary data.</text>
</comment>
<comment type="catalytic activity">
    <reaction evidence="3">
        <text>a long-chain fatty acid + ATP + CoA = a long-chain fatty acyl-CoA + AMP + diphosphate</text>
        <dbReference type="Rhea" id="RHEA:15421"/>
        <dbReference type="ChEBI" id="CHEBI:30616"/>
        <dbReference type="ChEBI" id="CHEBI:33019"/>
        <dbReference type="ChEBI" id="CHEBI:57287"/>
        <dbReference type="ChEBI" id="CHEBI:57560"/>
        <dbReference type="ChEBI" id="CHEBI:83139"/>
        <dbReference type="ChEBI" id="CHEBI:456215"/>
        <dbReference type="EC" id="6.2.1.3"/>
    </reaction>
    <physiologicalReaction direction="left-to-right" evidence="3">
        <dbReference type="Rhea" id="RHEA:15422"/>
    </physiologicalReaction>
</comment>
<organism evidence="5 6">
    <name type="scientific">Planomonospora alba</name>
    <dbReference type="NCBI Taxonomy" id="161354"/>
    <lineage>
        <taxon>Bacteria</taxon>
        <taxon>Bacillati</taxon>
        <taxon>Actinomycetota</taxon>
        <taxon>Actinomycetes</taxon>
        <taxon>Streptosporangiales</taxon>
        <taxon>Streptosporangiaceae</taxon>
        <taxon>Planomonospora</taxon>
    </lineage>
</organism>
<reference evidence="6" key="1">
    <citation type="journal article" date="2019" name="Int. J. Syst. Evol. Microbiol.">
        <title>The Global Catalogue of Microorganisms (GCM) 10K type strain sequencing project: providing services to taxonomists for standard genome sequencing and annotation.</title>
        <authorList>
            <consortium name="The Broad Institute Genomics Platform"/>
            <consortium name="The Broad Institute Genome Sequencing Center for Infectious Disease"/>
            <person name="Wu L."/>
            <person name="Ma J."/>
        </authorList>
    </citation>
    <scope>NUCLEOTIDE SEQUENCE [LARGE SCALE GENOMIC DNA]</scope>
    <source>
        <strain evidence="6">JCM 9373</strain>
    </source>
</reference>
<dbReference type="Pfam" id="PF00501">
    <property type="entry name" value="AMP-binding"/>
    <property type="match status" value="1"/>
</dbReference>
<evidence type="ECO:0000313" key="6">
    <source>
        <dbReference type="Proteomes" id="UP001500320"/>
    </source>
</evidence>
<dbReference type="RefSeq" id="WP_344865394.1">
    <property type="nucleotide sequence ID" value="NZ_BAAAUT010000068.1"/>
</dbReference>
<dbReference type="Gene3D" id="3.30.300.30">
    <property type="match status" value="1"/>
</dbReference>
<proteinExistence type="predicted"/>
<keyword evidence="2" id="KW-0067">ATP-binding</keyword>
<evidence type="ECO:0000313" key="5">
    <source>
        <dbReference type="EMBL" id="GAA3160956.1"/>
    </source>
</evidence>
<dbReference type="InterPro" id="IPR020845">
    <property type="entry name" value="AMP-binding_CS"/>
</dbReference>
<dbReference type="PANTHER" id="PTHR43272">
    <property type="entry name" value="LONG-CHAIN-FATTY-ACID--COA LIGASE"/>
    <property type="match status" value="1"/>
</dbReference>
<dbReference type="InterPro" id="IPR042099">
    <property type="entry name" value="ANL_N_sf"/>
</dbReference>
<evidence type="ECO:0000256" key="2">
    <source>
        <dbReference type="ARBA" id="ARBA00022840"/>
    </source>
</evidence>
<sequence>MGHFTEVNEWRTPADPGAEIRETDTALDDLFDRAARWPDRSAVSRKVAGVWTPLSWREVADEVVALARGLIAAGVGPGDRVAVMSATRLEWTLCDLAVWAAGAVTVPIYETSSPDQVGWILADSGAVAVFAGDDRCDAVVRRAVTADVRRVWHMDRLGEVAEEGGAVPAAEVEARRRSLTAGDLATIVYTSGTTGPAKGCMITHANLVAEVRNVTRVAGVGELVLHEDASVLLFLPLAHIFARVVLLAALHRGTLVGYGTGVKDLTADLRDFRPTLLLIVPRVLEKAYNAALLKAQGEGHGRLFAMADATAVAYSRALDRGRPGPLLRLRRAVFDRLVYRKLRAALGGRARHAVSGAAPLGVHLGHFMRGAGITVVEGWGLTESTSGHTINPPSGPRIGTVGPPLPGYAVRVADDGELLVKGANVFRGYWRDQEATAAAFDSDGWLRTGDLGEVDADGFVRVTGRKKEIIVTASGKNVAPAVIEDRLRAHWLVDQCVVVGDGRPYVGALITVDPEVFPRWKRDHGKPPEAGLADLRDDPDLLRTLQEAVDTANRAVSRAEAVKRFRLLDAVFAVGRELTPTQKVRRHYVLDRYAHEVDALYGPA</sequence>
<dbReference type="Proteomes" id="UP001500320">
    <property type="component" value="Unassembled WGS sequence"/>
</dbReference>
<dbReference type="InterPro" id="IPR045851">
    <property type="entry name" value="AMP-bd_C_sf"/>
</dbReference>
<dbReference type="EMBL" id="BAAAUT010000068">
    <property type="protein sequence ID" value="GAA3160956.1"/>
    <property type="molecule type" value="Genomic_DNA"/>
</dbReference>
<dbReference type="SUPFAM" id="SSF56801">
    <property type="entry name" value="Acetyl-CoA synthetase-like"/>
    <property type="match status" value="1"/>
</dbReference>
<accession>A0ABP6NZI9</accession>
<evidence type="ECO:0000256" key="1">
    <source>
        <dbReference type="ARBA" id="ARBA00022741"/>
    </source>
</evidence>